<comment type="similarity">
    <text evidence="1">Belongs to the UPF0065 (bug) family.</text>
</comment>
<feature type="signal peptide" evidence="2">
    <location>
        <begin position="1"/>
        <end position="36"/>
    </location>
</feature>
<name>A0A857J931_9BURK</name>
<evidence type="ECO:0008006" key="5">
    <source>
        <dbReference type="Google" id="ProtNLM"/>
    </source>
</evidence>
<keyword evidence="4" id="KW-1185">Reference proteome</keyword>
<evidence type="ECO:0000256" key="1">
    <source>
        <dbReference type="ARBA" id="ARBA00006987"/>
    </source>
</evidence>
<evidence type="ECO:0000313" key="4">
    <source>
        <dbReference type="Proteomes" id="UP000464787"/>
    </source>
</evidence>
<dbReference type="PANTHER" id="PTHR42928">
    <property type="entry name" value="TRICARBOXYLATE-BINDING PROTEIN"/>
    <property type="match status" value="1"/>
</dbReference>
<feature type="chain" id="PRO_5032637596" description="Tripartite tricarboxylate transporter substrate binding protein" evidence="2">
    <location>
        <begin position="37"/>
        <end position="164"/>
    </location>
</feature>
<sequence>MQAIRSSSRTPKTSRRTLLAASLAGLALALPHVARADSWPDRPVTLVVGFSPGSSIDMVARVIAQRLGDRLGQPVVVDNKAGAGGNLAAGQIAAAPADGYKLLVVANSIAISPAVYPNLKFDTQKDLKAIAYVGIGPVILKVNQQRGFQSVADLVKYAKAHPGP</sequence>
<keyword evidence="2" id="KW-0732">Signal</keyword>
<dbReference type="Gene3D" id="3.40.190.150">
    <property type="entry name" value="Bordetella uptake gene, domain 1"/>
    <property type="match status" value="1"/>
</dbReference>
<gene>
    <name evidence="3" type="ORF">GT347_20990</name>
</gene>
<reference evidence="3 4" key="1">
    <citation type="submission" date="2020-01" db="EMBL/GenBank/DDBJ databases">
        <title>Genome sequencing of strain KACC 21265.</title>
        <authorList>
            <person name="Heo J."/>
            <person name="Kim S.-J."/>
            <person name="Kim J.-S."/>
            <person name="Hong S.-B."/>
            <person name="Kwon S.-W."/>
        </authorList>
    </citation>
    <scope>NUCLEOTIDE SEQUENCE [LARGE SCALE GENOMIC DNA]</scope>
    <source>
        <strain evidence="3 4">KACC 21265</strain>
    </source>
</reference>
<proteinExistence type="inferred from homology"/>
<dbReference type="Gene3D" id="3.40.190.10">
    <property type="entry name" value="Periplasmic binding protein-like II"/>
    <property type="match status" value="1"/>
</dbReference>
<protein>
    <recommendedName>
        <fullName evidence="5">Tripartite tricarboxylate transporter substrate binding protein</fullName>
    </recommendedName>
</protein>
<evidence type="ECO:0000256" key="2">
    <source>
        <dbReference type="SAM" id="SignalP"/>
    </source>
</evidence>
<dbReference type="InterPro" id="IPR042100">
    <property type="entry name" value="Bug_dom1"/>
</dbReference>
<dbReference type="Pfam" id="PF03401">
    <property type="entry name" value="TctC"/>
    <property type="match status" value="1"/>
</dbReference>
<dbReference type="KEGG" id="xyk:GT347_20990"/>
<dbReference type="AlphaFoldDB" id="A0A857J931"/>
<dbReference type="PANTHER" id="PTHR42928:SF5">
    <property type="entry name" value="BLR1237 PROTEIN"/>
    <property type="match status" value="1"/>
</dbReference>
<dbReference type="EMBL" id="CP047650">
    <property type="protein sequence ID" value="QHJ00238.1"/>
    <property type="molecule type" value="Genomic_DNA"/>
</dbReference>
<dbReference type="InterPro" id="IPR005064">
    <property type="entry name" value="BUG"/>
</dbReference>
<evidence type="ECO:0000313" key="3">
    <source>
        <dbReference type="EMBL" id="QHJ00238.1"/>
    </source>
</evidence>
<accession>A0A857J931</accession>
<organism evidence="3 4">
    <name type="scientific">Xylophilus rhododendri</name>
    <dbReference type="NCBI Taxonomy" id="2697032"/>
    <lineage>
        <taxon>Bacteria</taxon>
        <taxon>Pseudomonadati</taxon>
        <taxon>Pseudomonadota</taxon>
        <taxon>Betaproteobacteria</taxon>
        <taxon>Burkholderiales</taxon>
        <taxon>Xylophilus</taxon>
    </lineage>
</organism>
<dbReference type="Proteomes" id="UP000464787">
    <property type="component" value="Chromosome"/>
</dbReference>